<feature type="compositionally biased region" description="Polar residues" evidence="1">
    <location>
        <begin position="246"/>
        <end position="255"/>
    </location>
</feature>
<dbReference type="EMBL" id="VTDN01000010">
    <property type="protein sequence ID" value="MEB5477575.1"/>
    <property type="molecule type" value="Genomic_DNA"/>
</dbReference>
<protein>
    <submittedName>
        <fullName evidence="2">GPO family capsid scaffolding protein</fullName>
    </submittedName>
</protein>
<evidence type="ECO:0000256" key="1">
    <source>
        <dbReference type="SAM" id="MobiDB-lite"/>
    </source>
</evidence>
<dbReference type="Pfam" id="PF05929">
    <property type="entry name" value="Phage_GPO"/>
    <property type="match status" value="1"/>
</dbReference>
<proteinExistence type="predicted"/>
<sequence>MSDKAKTNWFCIGVAGATTDGRAIDASWIKQMAANYDPKVYTAVVNVEHIKGAHPESSFGSYGTVLALKVENVTINGEEKPALYAQIKPNANLVKLTKAGQKLFTSMEVSPKFSDTDQAYLVGLAVTDNPASLGTEMLQFAAGAQVNPFAHKKTDPNNLFTATTEAIIEVEEEKTSVIDTIKSMFSKQNKKQAHEFSQHEEAIIEVAQQTQKFGNDLEELSTKFNRLETEYNSLKDQLSKEPANPSRPQTTSGFNATDKDDVVDC</sequence>
<dbReference type="InterPro" id="IPR009228">
    <property type="entry name" value="Capsid_scaffold_GpO"/>
</dbReference>
<evidence type="ECO:0000313" key="2">
    <source>
        <dbReference type="EMBL" id="MEB5477575.1"/>
    </source>
</evidence>
<keyword evidence="3" id="KW-1185">Reference proteome</keyword>
<dbReference type="Proteomes" id="UP001339883">
    <property type="component" value="Unassembled WGS sequence"/>
</dbReference>
<name>A0ABU6DUR5_9GAMM</name>
<reference evidence="2 3" key="1">
    <citation type="submission" date="2019-08" db="EMBL/GenBank/DDBJ databases">
        <title>Five species of Acinetobacter isolated from floral nectar and animal pollinators.</title>
        <authorList>
            <person name="Hendry T.A."/>
        </authorList>
    </citation>
    <scope>NUCLEOTIDE SEQUENCE [LARGE SCALE GENOMIC DNA]</scope>
    <source>
        <strain evidence="2 3">MD18.27</strain>
    </source>
</reference>
<feature type="region of interest" description="Disordered" evidence="1">
    <location>
        <begin position="233"/>
        <end position="265"/>
    </location>
</feature>
<evidence type="ECO:0000313" key="3">
    <source>
        <dbReference type="Proteomes" id="UP001339883"/>
    </source>
</evidence>
<dbReference type="RefSeq" id="WP_325775959.1">
    <property type="nucleotide sequence ID" value="NZ_VTDN01000010.1"/>
</dbReference>
<gene>
    <name evidence="2" type="ORF">I2F25_11055</name>
</gene>
<accession>A0ABU6DUR5</accession>
<organism evidence="2 3">
    <name type="scientific">Acinetobacter pollinis</name>
    <dbReference type="NCBI Taxonomy" id="2605270"/>
    <lineage>
        <taxon>Bacteria</taxon>
        <taxon>Pseudomonadati</taxon>
        <taxon>Pseudomonadota</taxon>
        <taxon>Gammaproteobacteria</taxon>
        <taxon>Moraxellales</taxon>
        <taxon>Moraxellaceae</taxon>
        <taxon>Acinetobacter</taxon>
    </lineage>
</organism>
<comment type="caution">
    <text evidence="2">The sequence shown here is derived from an EMBL/GenBank/DDBJ whole genome shotgun (WGS) entry which is preliminary data.</text>
</comment>